<name>F0WGF4_9STRA</name>
<reference evidence="2" key="2">
    <citation type="submission" date="2011-02" db="EMBL/GenBank/DDBJ databases">
        <authorList>
            <person name="MacLean D."/>
        </authorList>
    </citation>
    <scope>NUCLEOTIDE SEQUENCE</scope>
</reference>
<evidence type="ECO:0000256" key="1">
    <source>
        <dbReference type="SAM" id="SignalP"/>
    </source>
</evidence>
<proteinExistence type="predicted"/>
<keyword evidence="1" id="KW-0732">Signal</keyword>
<dbReference type="HOGENOM" id="CLU_2745331_0_0_1"/>
<sequence length="71" mass="7579">MELPFQIKLAVLLAGLLAIPSSAAPKPDWIVPTSAAQASNDSAVDFESMGALDRSVFENGPRELTCHPKRT</sequence>
<evidence type="ECO:0000313" key="2">
    <source>
        <dbReference type="EMBL" id="CCA20315.1"/>
    </source>
</evidence>
<dbReference type="EMBL" id="FR824136">
    <property type="protein sequence ID" value="CCA20315.1"/>
    <property type="molecule type" value="Genomic_DNA"/>
</dbReference>
<organism evidence="2">
    <name type="scientific">Albugo laibachii Nc14</name>
    <dbReference type="NCBI Taxonomy" id="890382"/>
    <lineage>
        <taxon>Eukaryota</taxon>
        <taxon>Sar</taxon>
        <taxon>Stramenopiles</taxon>
        <taxon>Oomycota</taxon>
        <taxon>Peronosporomycetes</taxon>
        <taxon>Albuginales</taxon>
        <taxon>Albuginaceae</taxon>
        <taxon>Albugo</taxon>
    </lineage>
</organism>
<protein>
    <submittedName>
        <fullName evidence="2">AlNc14C91G5686 protein</fullName>
    </submittedName>
</protein>
<dbReference type="AlphaFoldDB" id="F0WGF4"/>
<feature type="signal peptide" evidence="1">
    <location>
        <begin position="1"/>
        <end position="23"/>
    </location>
</feature>
<gene>
    <name evidence="2" type="primary">AlNc14C91G5686</name>
    <name evidence="2" type="ORF">ALNC14_064580</name>
</gene>
<feature type="chain" id="PRO_5003259415" evidence="1">
    <location>
        <begin position="24"/>
        <end position="71"/>
    </location>
</feature>
<accession>F0WGF4</accession>
<reference evidence="2" key="1">
    <citation type="journal article" date="2011" name="PLoS Biol.">
        <title>Gene gain and loss during evolution of obligate parasitism in the white rust pathogen of Arabidopsis thaliana.</title>
        <authorList>
            <person name="Kemen E."/>
            <person name="Gardiner A."/>
            <person name="Schultz-Larsen T."/>
            <person name="Kemen A.C."/>
            <person name="Balmuth A.L."/>
            <person name="Robert-Seilaniantz A."/>
            <person name="Bailey K."/>
            <person name="Holub E."/>
            <person name="Studholme D.J."/>
            <person name="Maclean D."/>
            <person name="Jones J.D."/>
        </authorList>
    </citation>
    <scope>NUCLEOTIDE SEQUENCE</scope>
</reference>